<accession>A0A2T5G2B5</accession>
<dbReference type="Proteomes" id="UP000244162">
    <property type="component" value="Unassembled WGS sequence"/>
</dbReference>
<dbReference type="EMBL" id="NWBU01000004">
    <property type="protein sequence ID" value="PTQ13284.1"/>
    <property type="molecule type" value="Genomic_DNA"/>
</dbReference>
<gene>
    <name evidence="2" type="ORF">CLG96_04010</name>
</gene>
<name>A0A2T5G2B5_9SPHN</name>
<dbReference type="InterPro" id="IPR029057">
    <property type="entry name" value="PRTase-like"/>
</dbReference>
<dbReference type="InterPro" id="IPR000836">
    <property type="entry name" value="PRTase_dom"/>
</dbReference>
<reference evidence="2 3" key="1">
    <citation type="submission" date="2017-09" db="EMBL/GenBank/DDBJ databases">
        <title>Sphingomonas panjinensis sp.nov., isolated from oil-contaminated soil.</title>
        <authorList>
            <person name="Wang L."/>
            <person name="Chen L."/>
        </authorList>
    </citation>
    <scope>NUCLEOTIDE SEQUENCE [LARGE SCALE GENOMIC DNA]</scope>
    <source>
        <strain evidence="2 3">FW-11</strain>
    </source>
</reference>
<comment type="caution">
    <text evidence="2">The sequence shown here is derived from an EMBL/GenBank/DDBJ whole genome shotgun (WGS) entry which is preliminary data.</text>
</comment>
<sequence length="227" mass="24622">MMFTDRAEAGRLLAERLGGIALDRPVVLALPRGGIPVAAVVATALDAPLDIMFVRKIGAPFHAEYAIGAVVDGANPQVVLNEEVLAHIPVDKGYIMRARDRELAEIERRRTLYRGDRPPLDVAGRTVIVIDDGVATGATVRAALLGLERSGASRIILAVPVISAQTARQFRAEGIEVVAVLEPRDFMAVGQFYRDFRQLRDEEVIDQLRTAWAAEGPEPRPAGSMLP</sequence>
<dbReference type="CDD" id="cd06223">
    <property type="entry name" value="PRTases_typeI"/>
    <property type="match status" value="1"/>
</dbReference>
<dbReference type="Gene3D" id="3.40.50.2020">
    <property type="match status" value="1"/>
</dbReference>
<dbReference type="OrthoDB" id="9810066at2"/>
<dbReference type="SUPFAM" id="SSF53271">
    <property type="entry name" value="PRTase-like"/>
    <property type="match status" value="1"/>
</dbReference>
<evidence type="ECO:0000259" key="1">
    <source>
        <dbReference type="Pfam" id="PF00156"/>
    </source>
</evidence>
<organism evidence="2 3">
    <name type="scientific">Sphingomonas oleivorans</name>
    <dbReference type="NCBI Taxonomy" id="1735121"/>
    <lineage>
        <taxon>Bacteria</taxon>
        <taxon>Pseudomonadati</taxon>
        <taxon>Pseudomonadota</taxon>
        <taxon>Alphaproteobacteria</taxon>
        <taxon>Sphingomonadales</taxon>
        <taxon>Sphingomonadaceae</taxon>
        <taxon>Sphingomonas</taxon>
    </lineage>
</organism>
<dbReference type="Pfam" id="PF00156">
    <property type="entry name" value="Pribosyltran"/>
    <property type="match status" value="1"/>
</dbReference>
<keyword evidence="3" id="KW-1185">Reference proteome</keyword>
<dbReference type="AlphaFoldDB" id="A0A2T5G2B5"/>
<proteinExistence type="predicted"/>
<dbReference type="RefSeq" id="WP_107966516.1">
    <property type="nucleotide sequence ID" value="NZ_NWBU01000004.1"/>
</dbReference>
<dbReference type="Gene3D" id="3.30.1310.20">
    <property type="entry name" value="PRTase-like"/>
    <property type="match status" value="1"/>
</dbReference>
<keyword evidence="2" id="KW-0808">Transferase</keyword>
<feature type="domain" description="Phosphoribosyltransferase" evidence="1">
    <location>
        <begin position="8"/>
        <end position="167"/>
    </location>
</feature>
<evidence type="ECO:0000313" key="2">
    <source>
        <dbReference type="EMBL" id="PTQ13284.1"/>
    </source>
</evidence>
<protein>
    <submittedName>
        <fullName evidence="2">Phosphoribosyltransferase</fullName>
    </submittedName>
</protein>
<dbReference type="GO" id="GO:0016757">
    <property type="term" value="F:glycosyltransferase activity"/>
    <property type="evidence" value="ECO:0007669"/>
    <property type="project" value="UniProtKB-KW"/>
</dbReference>
<evidence type="ECO:0000313" key="3">
    <source>
        <dbReference type="Proteomes" id="UP000244162"/>
    </source>
</evidence>
<keyword evidence="2" id="KW-0328">Glycosyltransferase</keyword>